<feature type="domain" description="Exonuclease" evidence="7">
    <location>
        <begin position="176"/>
        <end position="336"/>
    </location>
</feature>
<dbReference type="CDD" id="cd06145">
    <property type="entry name" value="REX1_like"/>
    <property type="match status" value="1"/>
</dbReference>
<dbReference type="STRING" id="10228.B3RR26"/>
<dbReference type="InterPro" id="IPR013520">
    <property type="entry name" value="Ribonucl_H"/>
</dbReference>
<organism evidence="8 9">
    <name type="scientific">Trichoplax adhaerens</name>
    <name type="common">Trichoplax reptans</name>
    <dbReference type="NCBI Taxonomy" id="10228"/>
    <lineage>
        <taxon>Eukaryota</taxon>
        <taxon>Metazoa</taxon>
        <taxon>Placozoa</taxon>
        <taxon>Uniplacotomia</taxon>
        <taxon>Trichoplacea</taxon>
        <taxon>Trichoplacidae</taxon>
        <taxon>Trichoplax</taxon>
    </lineage>
</organism>
<keyword evidence="5" id="KW-0269">Exonuclease</keyword>
<protein>
    <recommendedName>
        <fullName evidence="7">Exonuclease domain-containing protein</fullName>
    </recommendedName>
</protein>
<dbReference type="GO" id="GO:0031125">
    <property type="term" value="P:rRNA 3'-end processing"/>
    <property type="evidence" value="ECO:0000318"/>
    <property type="project" value="GO_Central"/>
</dbReference>
<keyword evidence="9" id="KW-1185">Reference proteome</keyword>
<dbReference type="InterPro" id="IPR047021">
    <property type="entry name" value="REXO1/3/4-like"/>
</dbReference>
<dbReference type="FunCoup" id="B3RR26">
    <property type="interactions" value="1"/>
</dbReference>
<dbReference type="EMBL" id="DS985243">
    <property type="protein sequence ID" value="EDV26268.1"/>
    <property type="molecule type" value="Genomic_DNA"/>
</dbReference>
<name>B3RR26_TRIAD</name>
<keyword evidence="6" id="KW-0539">Nucleus</keyword>
<dbReference type="GO" id="GO:0003676">
    <property type="term" value="F:nucleic acid binding"/>
    <property type="evidence" value="ECO:0007669"/>
    <property type="project" value="InterPro"/>
</dbReference>
<dbReference type="InterPro" id="IPR012337">
    <property type="entry name" value="RNaseH-like_sf"/>
</dbReference>
<proteinExistence type="inferred from homology"/>
<evidence type="ECO:0000256" key="2">
    <source>
        <dbReference type="ARBA" id="ARBA00006357"/>
    </source>
</evidence>
<dbReference type="FunFam" id="3.30.420.10:FF:000019">
    <property type="entry name" value="RNA exonuclease NEF-sp"/>
    <property type="match status" value="1"/>
</dbReference>
<dbReference type="PANTHER" id="PTHR12801">
    <property type="entry name" value="RNA EXONUCLEASE REXO1 / RECO3 FAMILY MEMBER-RELATED"/>
    <property type="match status" value="1"/>
</dbReference>
<keyword evidence="3" id="KW-0540">Nuclease</keyword>
<reference evidence="8 9" key="1">
    <citation type="journal article" date="2008" name="Nature">
        <title>The Trichoplax genome and the nature of placozoans.</title>
        <authorList>
            <person name="Srivastava M."/>
            <person name="Begovic E."/>
            <person name="Chapman J."/>
            <person name="Putnam N.H."/>
            <person name="Hellsten U."/>
            <person name="Kawashima T."/>
            <person name="Kuo A."/>
            <person name="Mitros T."/>
            <person name="Salamov A."/>
            <person name="Carpenter M.L."/>
            <person name="Signorovitch A.Y."/>
            <person name="Moreno M.A."/>
            <person name="Kamm K."/>
            <person name="Grimwood J."/>
            <person name="Schmutz J."/>
            <person name="Shapiro H."/>
            <person name="Grigoriev I.V."/>
            <person name="Buss L.W."/>
            <person name="Schierwater B."/>
            <person name="Dellaporta S.L."/>
            <person name="Rokhsar D.S."/>
        </authorList>
    </citation>
    <scope>NUCLEOTIDE SEQUENCE [LARGE SCALE GENOMIC DNA]</scope>
    <source>
        <strain evidence="8 9">Grell-BS-1999</strain>
    </source>
</reference>
<dbReference type="PhylomeDB" id="B3RR26"/>
<sequence length="356" mass="40742">MDKYDKDRDFMRSSTESKSTKNDLAEYYEGLKNYIANIDSLRRNAYPLPVPGKTGATSIPSVQEKYLAPVIQRNGDRLCKCNRCEKTFYLSKDGMQVHEDQCVFHYGRIITKRVFILRFKYFGGWNGYFNERAYSCCGQLVGRTGCTTYKNHVFRYYGDMSSGYVTTASSITAGIGVYALDCEMCYTSNGMELCRITLIDHNIKIICDTLVKPSGRVIDYNTRFSGVTESDMEGINVTLRDVQATLLSYINGDTILVGHGLEHDLLVLKLIHEKIVDTALVFPHRRGLPYKRSLKNLARDHLGRTIQSSDKIGHDSIEDAATCIDLMKWKIKNDEWKKQLTLLKNLYFRKPINEML</sequence>
<dbReference type="KEGG" id="tad:TRIADDRAFT_63711"/>
<dbReference type="InParanoid" id="B3RR26"/>
<evidence type="ECO:0000256" key="3">
    <source>
        <dbReference type="ARBA" id="ARBA00022722"/>
    </source>
</evidence>
<accession>B3RR26</accession>
<evidence type="ECO:0000259" key="7">
    <source>
        <dbReference type="SMART" id="SM00479"/>
    </source>
</evidence>
<dbReference type="Pfam" id="PF00929">
    <property type="entry name" value="RNase_T"/>
    <property type="match status" value="1"/>
</dbReference>
<comment type="similarity">
    <text evidence="2">Belongs to the REXO1/REXO3 family.</text>
</comment>
<dbReference type="OrthoDB" id="206335at2759"/>
<dbReference type="RefSeq" id="XP_002110264.1">
    <property type="nucleotide sequence ID" value="XM_002110228.1"/>
</dbReference>
<dbReference type="InterPro" id="IPR036397">
    <property type="entry name" value="RNaseH_sf"/>
</dbReference>
<dbReference type="AlphaFoldDB" id="B3RR26"/>
<dbReference type="CTD" id="6751479"/>
<dbReference type="Proteomes" id="UP000009022">
    <property type="component" value="Unassembled WGS sequence"/>
</dbReference>
<dbReference type="OMA" id="MERHIIS"/>
<dbReference type="HOGENOM" id="CLU_022453_5_0_1"/>
<dbReference type="GeneID" id="6751479"/>
<gene>
    <name evidence="8" type="ORF">TRIADDRAFT_63711</name>
</gene>
<dbReference type="SUPFAM" id="SSF53098">
    <property type="entry name" value="Ribonuclease H-like"/>
    <property type="match status" value="1"/>
</dbReference>
<evidence type="ECO:0000256" key="1">
    <source>
        <dbReference type="ARBA" id="ARBA00004123"/>
    </source>
</evidence>
<evidence type="ECO:0000256" key="6">
    <source>
        <dbReference type="ARBA" id="ARBA00023242"/>
    </source>
</evidence>
<comment type="subcellular location">
    <subcellularLocation>
        <location evidence="1">Nucleus</location>
    </subcellularLocation>
</comment>
<dbReference type="PANTHER" id="PTHR12801:SF115">
    <property type="entry name" value="FI18136P1-RELATED"/>
    <property type="match status" value="1"/>
</dbReference>
<evidence type="ECO:0000313" key="8">
    <source>
        <dbReference type="EMBL" id="EDV26268.1"/>
    </source>
</evidence>
<dbReference type="SMART" id="SM00479">
    <property type="entry name" value="EXOIII"/>
    <property type="match status" value="1"/>
</dbReference>
<evidence type="ECO:0000313" key="9">
    <source>
        <dbReference type="Proteomes" id="UP000009022"/>
    </source>
</evidence>
<evidence type="ECO:0000256" key="4">
    <source>
        <dbReference type="ARBA" id="ARBA00022801"/>
    </source>
</evidence>
<dbReference type="Gene3D" id="3.30.420.10">
    <property type="entry name" value="Ribonuclease H-like superfamily/Ribonuclease H"/>
    <property type="match status" value="1"/>
</dbReference>
<dbReference type="InterPro" id="IPR034922">
    <property type="entry name" value="REX1-like_exo"/>
</dbReference>
<evidence type="ECO:0000256" key="5">
    <source>
        <dbReference type="ARBA" id="ARBA00022839"/>
    </source>
</evidence>
<dbReference type="GO" id="GO:0005634">
    <property type="term" value="C:nucleus"/>
    <property type="evidence" value="ECO:0000318"/>
    <property type="project" value="GO_Central"/>
</dbReference>
<keyword evidence="4" id="KW-0378">Hydrolase</keyword>
<dbReference type="GO" id="GO:0004527">
    <property type="term" value="F:exonuclease activity"/>
    <property type="evidence" value="ECO:0000318"/>
    <property type="project" value="GO_Central"/>
</dbReference>
<dbReference type="eggNOG" id="KOG2248">
    <property type="taxonomic scope" value="Eukaryota"/>
</dbReference>